<comment type="caution">
    <text evidence="2">The sequence shown here is derived from an EMBL/GenBank/DDBJ whole genome shotgun (WGS) entry which is preliminary data.</text>
</comment>
<evidence type="ECO:0000256" key="1">
    <source>
        <dbReference type="SAM" id="SignalP"/>
    </source>
</evidence>
<evidence type="ECO:0000313" key="3">
    <source>
        <dbReference type="Proteomes" id="UP001152049"/>
    </source>
</evidence>
<name>A0A9W8V9T5_9HYPO</name>
<dbReference type="Proteomes" id="UP001152049">
    <property type="component" value="Unassembled WGS sequence"/>
</dbReference>
<sequence length="282" mass="28958">MVSNTRHIVFGLMLGVGQLSRASPVEPSVAVDTPEYRSESVAVDVPEYRTASATVAVDVPEYRTASATVAVDVPEYRTASDSVAVDVPEYRTASASASISTDCPEKCSKAYDECRGKHDANRSTCAANYAQCLGFNPFGDDGSLITPTACSAASNTAVVSSATVAVDVPEYRTASASAPVSTDCPEKCSKAYDECRGKPDANRSTCAANYAQCLGFNPFGNDGSLIHPTACSAASDTAVASSAAKPTGTDTPPVIVSGAGRALPTGVLGAIGAFGMAMLMFF</sequence>
<dbReference type="AlphaFoldDB" id="A0A9W8V9T5"/>
<proteinExistence type="predicted"/>
<feature type="signal peptide" evidence="1">
    <location>
        <begin position="1"/>
        <end position="22"/>
    </location>
</feature>
<reference evidence="2" key="1">
    <citation type="submission" date="2022-09" db="EMBL/GenBank/DDBJ databases">
        <title>Fusarium specimens isolated from Avocado Roots.</title>
        <authorList>
            <person name="Stajich J."/>
            <person name="Roper C."/>
            <person name="Heimlech-Rivalta G."/>
        </authorList>
    </citation>
    <scope>NUCLEOTIDE SEQUENCE</scope>
    <source>
        <strain evidence="2">CF00136</strain>
    </source>
</reference>
<feature type="chain" id="PRO_5040757296" evidence="1">
    <location>
        <begin position="23"/>
        <end position="282"/>
    </location>
</feature>
<dbReference type="PANTHER" id="PTHR39602">
    <property type="entry name" value="ACW-9"/>
    <property type="match status" value="1"/>
</dbReference>
<gene>
    <name evidence="2" type="ORF">NW762_014027</name>
</gene>
<dbReference type="PANTHER" id="PTHR39602:SF2">
    <property type="entry name" value="ACW-9"/>
    <property type="match status" value="1"/>
</dbReference>
<dbReference type="OrthoDB" id="3836772at2759"/>
<keyword evidence="1" id="KW-0732">Signal</keyword>
<keyword evidence="3" id="KW-1185">Reference proteome</keyword>
<protein>
    <submittedName>
        <fullName evidence="2">Uncharacterized protein</fullName>
    </submittedName>
</protein>
<dbReference type="EMBL" id="JAOQAZ010000046">
    <property type="protein sequence ID" value="KAJ4245518.1"/>
    <property type="molecule type" value="Genomic_DNA"/>
</dbReference>
<organism evidence="2 3">
    <name type="scientific">Fusarium torreyae</name>
    <dbReference type="NCBI Taxonomy" id="1237075"/>
    <lineage>
        <taxon>Eukaryota</taxon>
        <taxon>Fungi</taxon>
        <taxon>Dikarya</taxon>
        <taxon>Ascomycota</taxon>
        <taxon>Pezizomycotina</taxon>
        <taxon>Sordariomycetes</taxon>
        <taxon>Hypocreomycetidae</taxon>
        <taxon>Hypocreales</taxon>
        <taxon>Nectriaceae</taxon>
        <taxon>Fusarium</taxon>
    </lineage>
</organism>
<accession>A0A9W8V9T5</accession>
<evidence type="ECO:0000313" key="2">
    <source>
        <dbReference type="EMBL" id="KAJ4245518.1"/>
    </source>
</evidence>